<dbReference type="AlphaFoldDB" id="A0A7W7YS70"/>
<keyword evidence="2" id="KW-0418">Kinase</keyword>
<dbReference type="PANTHER" id="PTHR22603">
    <property type="entry name" value="CHOLINE/ETHANOALAMINE KINASE"/>
    <property type="match status" value="1"/>
</dbReference>
<dbReference type="CDD" id="cd05151">
    <property type="entry name" value="ChoK-like"/>
    <property type="match status" value="1"/>
</dbReference>
<comment type="caution">
    <text evidence="2">The sequence shown here is derived from an EMBL/GenBank/DDBJ whole genome shotgun (WGS) entry which is preliminary data.</text>
</comment>
<evidence type="ECO:0000313" key="3">
    <source>
        <dbReference type="Proteomes" id="UP000535406"/>
    </source>
</evidence>
<dbReference type="Gene3D" id="3.90.1200.10">
    <property type="match status" value="1"/>
</dbReference>
<name>A0A7W7YS70_9HYPH</name>
<dbReference type="EMBL" id="JACHIK010000002">
    <property type="protein sequence ID" value="MBB5041187.1"/>
    <property type="molecule type" value="Genomic_DNA"/>
</dbReference>
<dbReference type="Gene3D" id="3.30.200.20">
    <property type="entry name" value="Phosphorylase Kinase, domain 1"/>
    <property type="match status" value="1"/>
</dbReference>
<feature type="domain" description="Aminoglycoside phosphotransferase" evidence="1">
    <location>
        <begin position="26"/>
        <end position="242"/>
    </location>
</feature>
<dbReference type="SUPFAM" id="SSF56112">
    <property type="entry name" value="Protein kinase-like (PK-like)"/>
    <property type="match status" value="1"/>
</dbReference>
<evidence type="ECO:0000259" key="1">
    <source>
        <dbReference type="Pfam" id="PF01636"/>
    </source>
</evidence>
<organism evidence="2 3">
    <name type="scientific">Shinella fusca</name>
    <dbReference type="NCBI Taxonomy" id="544480"/>
    <lineage>
        <taxon>Bacteria</taxon>
        <taxon>Pseudomonadati</taxon>
        <taxon>Pseudomonadota</taxon>
        <taxon>Alphaproteobacteria</taxon>
        <taxon>Hyphomicrobiales</taxon>
        <taxon>Rhizobiaceae</taxon>
        <taxon>Shinella</taxon>
    </lineage>
</organism>
<dbReference type="Proteomes" id="UP000535406">
    <property type="component" value="Unassembled WGS sequence"/>
</dbReference>
<dbReference type="RefSeq" id="WP_184140646.1">
    <property type="nucleotide sequence ID" value="NZ_JACHIK010000002.1"/>
</dbReference>
<reference evidence="2 3" key="1">
    <citation type="submission" date="2020-08" db="EMBL/GenBank/DDBJ databases">
        <title>Genomic Encyclopedia of Type Strains, Phase IV (KMG-IV): sequencing the most valuable type-strain genomes for metagenomic binning, comparative biology and taxonomic classification.</title>
        <authorList>
            <person name="Goeker M."/>
        </authorList>
    </citation>
    <scope>NUCLEOTIDE SEQUENCE [LARGE SCALE GENOMIC DNA]</scope>
    <source>
        <strain evidence="2 3">DSM 21319</strain>
    </source>
</reference>
<dbReference type="InterPro" id="IPR011009">
    <property type="entry name" value="Kinase-like_dom_sf"/>
</dbReference>
<gene>
    <name evidence="2" type="ORF">HNQ66_000570</name>
</gene>
<dbReference type="PANTHER" id="PTHR22603:SF66">
    <property type="entry name" value="ETHANOLAMINE KINASE"/>
    <property type="match status" value="1"/>
</dbReference>
<sequence>MEGHVEVGRAAEDRIRALPCWRGRIDIAPLKGGISNESYLVTDGAGRHVARFGRDYPFHHVYRDRELMTARAAHAAGFGPEVRYAEPGVMVSAYLGAKTYGAGDVAAQRRRVADLLSRFHTRMPAEVSGAAFLFWPFHVVRDYARTLAAGGSRMAAHLPAYLALADELEAAQAPLPIVFGHNDLLPANILDDGQRLWLIDFEYAGFSTAMFDLAGTTSNAGLSPEEAEDFLAAYFGGAPDPAIRRAHSAMQCASLLREAMWSMVSELHLAAPGADYVGYTAENLDRLDRALDHYRTTYGKNAQ</sequence>
<dbReference type="InterPro" id="IPR002575">
    <property type="entry name" value="Aminoglycoside_PTrfase"/>
</dbReference>
<keyword evidence="2" id="KW-0808">Transferase</keyword>
<dbReference type="GO" id="GO:0004305">
    <property type="term" value="F:ethanolamine kinase activity"/>
    <property type="evidence" value="ECO:0007669"/>
    <property type="project" value="TreeGrafter"/>
</dbReference>
<dbReference type="GO" id="GO:0005737">
    <property type="term" value="C:cytoplasm"/>
    <property type="evidence" value="ECO:0007669"/>
    <property type="project" value="TreeGrafter"/>
</dbReference>
<proteinExistence type="predicted"/>
<protein>
    <submittedName>
        <fullName evidence="2">Thiamine kinase-like enzyme</fullName>
    </submittedName>
</protein>
<dbReference type="Pfam" id="PF01636">
    <property type="entry name" value="APH"/>
    <property type="match status" value="1"/>
</dbReference>
<dbReference type="GO" id="GO:0006646">
    <property type="term" value="P:phosphatidylethanolamine biosynthetic process"/>
    <property type="evidence" value="ECO:0007669"/>
    <property type="project" value="TreeGrafter"/>
</dbReference>
<keyword evidence="3" id="KW-1185">Reference proteome</keyword>
<evidence type="ECO:0000313" key="2">
    <source>
        <dbReference type="EMBL" id="MBB5041187.1"/>
    </source>
</evidence>
<accession>A0A7W7YS70</accession>